<dbReference type="SUPFAM" id="SSF56801">
    <property type="entry name" value="Acetyl-CoA synthetase-like"/>
    <property type="match status" value="1"/>
</dbReference>
<dbReference type="Gene3D" id="3.30.300.30">
    <property type="match status" value="1"/>
</dbReference>
<organism evidence="5 6">
    <name type="scientific">Nocardia jinanensis</name>
    <dbReference type="NCBI Taxonomy" id="382504"/>
    <lineage>
        <taxon>Bacteria</taxon>
        <taxon>Bacillati</taxon>
        <taxon>Actinomycetota</taxon>
        <taxon>Actinomycetes</taxon>
        <taxon>Mycobacteriales</taxon>
        <taxon>Nocardiaceae</taxon>
        <taxon>Nocardia</taxon>
    </lineage>
</organism>
<accession>A0A917VRX8</accession>
<reference evidence="5" key="2">
    <citation type="submission" date="2020-09" db="EMBL/GenBank/DDBJ databases">
        <authorList>
            <person name="Sun Q."/>
            <person name="Zhou Y."/>
        </authorList>
    </citation>
    <scope>NUCLEOTIDE SEQUENCE</scope>
    <source>
        <strain evidence="5">CGMCC 4.3508</strain>
    </source>
</reference>
<evidence type="ECO:0000256" key="2">
    <source>
        <dbReference type="ARBA" id="ARBA00022598"/>
    </source>
</evidence>
<dbReference type="PROSITE" id="PS00455">
    <property type="entry name" value="AMP_BINDING"/>
    <property type="match status" value="1"/>
</dbReference>
<evidence type="ECO:0000313" key="5">
    <source>
        <dbReference type="EMBL" id="GGL11822.1"/>
    </source>
</evidence>
<comment type="similarity">
    <text evidence="1">Belongs to the ATP-dependent AMP-binding enzyme family.</text>
</comment>
<dbReference type="InterPro" id="IPR000873">
    <property type="entry name" value="AMP-dep_synth/lig_dom"/>
</dbReference>
<dbReference type="GO" id="GO:0006631">
    <property type="term" value="P:fatty acid metabolic process"/>
    <property type="evidence" value="ECO:0007669"/>
    <property type="project" value="TreeGrafter"/>
</dbReference>
<protein>
    <submittedName>
        <fullName evidence="5">Fatty-acyl-CoA synthase</fullName>
    </submittedName>
</protein>
<gene>
    <name evidence="5" type="ORF">GCM10011588_27780</name>
</gene>
<proteinExistence type="inferred from homology"/>
<feature type="domain" description="AMP-binding enzyme C-terminal" evidence="4">
    <location>
        <begin position="436"/>
        <end position="512"/>
    </location>
</feature>
<dbReference type="InterPro" id="IPR045851">
    <property type="entry name" value="AMP-bd_C_sf"/>
</dbReference>
<dbReference type="InterPro" id="IPR025110">
    <property type="entry name" value="AMP-bd_C"/>
</dbReference>
<name>A0A917VRX8_9NOCA</name>
<feature type="domain" description="AMP-dependent synthetase/ligase" evidence="3">
    <location>
        <begin position="45"/>
        <end position="382"/>
    </location>
</feature>
<evidence type="ECO:0000313" key="6">
    <source>
        <dbReference type="Proteomes" id="UP000638263"/>
    </source>
</evidence>
<dbReference type="InterPro" id="IPR042099">
    <property type="entry name" value="ANL_N_sf"/>
</dbReference>
<evidence type="ECO:0000259" key="4">
    <source>
        <dbReference type="Pfam" id="PF13193"/>
    </source>
</evidence>
<sequence length="533" mass="57539">MADTMVKQTGTVWGREVVAGIVHGRPSLMYRDRPTALGQLLLEGRRWSDREFLVQGDRRLTYQDHEEAVARVAGRLAAYGVSRGDRVLLLSFNSIEWCVCFWALHSLGAVVALGNPWWSTHEVSALAAKVQPKVAITDVDVPGVCRISTTEIRELVDSAAPATLRVADVEESDDAIIMFSSGTTGLPKAILVSQRSVIGNLHNLLALTNRLPNELPEDFQPTTSMQSVPLFHLAGVQTSISTLLQGGRLIMLDGKFEPAEVLRLIEAERIRSWGAIPTMVSRVLEHPDIQSRDTSSLSSIPLGGAAVPAELRERISAAFPSVKQRIGSLYGLTETGGLLAAASGGEIAGHPGRVGRPLPVVEVKIVGANAQGEGEIYGRTPNAPEEVIGEGSLEDAQGWIASGDLGRIDEDGYLYVTGRVKEIIIRGGENVAAVNIENTLLRHPDIAEVAVTALPDKDLGEKIGAAVVVRPEAATPSVDDLRELCRTYLARYEMPDEWWIRRDDLPMNAIGKTNKKALTADWVGRGSGTVLDA</sequence>
<reference evidence="5" key="1">
    <citation type="journal article" date="2014" name="Int. J. Syst. Evol. Microbiol.">
        <title>Complete genome sequence of Corynebacterium casei LMG S-19264T (=DSM 44701T), isolated from a smear-ripened cheese.</title>
        <authorList>
            <consortium name="US DOE Joint Genome Institute (JGI-PGF)"/>
            <person name="Walter F."/>
            <person name="Albersmeier A."/>
            <person name="Kalinowski J."/>
            <person name="Ruckert C."/>
        </authorList>
    </citation>
    <scope>NUCLEOTIDE SEQUENCE</scope>
    <source>
        <strain evidence="5">CGMCC 4.3508</strain>
    </source>
</reference>
<comment type="caution">
    <text evidence="5">The sequence shown here is derived from an EMBL/GenBank/DDBJ whole genome shotgun (WGS) entry which is preliminary data.</text>
</comment>
<dbReference type="AlphaFoldDB" id="A0A917VRX8"/>
<dbReference type="PANTHER" id="PTHR43201:SF5">
    <property type="entry name" value="MEDIUM-CHAIN ACYL-COA LIGASE ACSF2, MITOCHONDRIAL"/>
    <property type="match status" value="1"/>
</dbReference>
<keyword evidence="6" id="KW-1185">Reference proteome</keyword>
<dbReference type="RefSeq" id="WP_062997923.1">
    <property type="nucleotide sequence ID" value="NZ_BMMH01000005.1"/>
</dbReference>
<dbReference type="InterPro" id="IPR020845">
    <property type="entry name" value="AMP-binding_CS"/>
</dbReference>
<dbReference type="Proteomes" id="UP000638263">
    <property type="component" value="Unassembled WGS sequence"/>
</dbReference>
<dbReference type="Pfam" id="PF00501">
    <property type="entry name" value="AMP-binding"/>
    <property type="match status" value="1"/>
</dbReference>
<dbReference type="Gene3D" id="3.40.50.12780">
    <property type="entry name" value="N-terminal domain of ligase-like"/>
    <property type="match status" value="1"/>
</dbReference>
<keyword evidence="2" id="KW-0436">Ligase</keyword>
<evidence type="ECO:0000259" key="3">
    <source>
        <dbReference type="Pfam" id="PF00501"/>
    </source>
</evidence>
<dbReference type="Pfam" id="PF13193">
    <property type="entry name" value="AMP-binding_C"/>
    <property type="match status" value="1"/>
</dbReference>
<dbReference type="PANTHER" id="PTHR43201">
    <property type="entry name" value="ACYL-COA SYNTHETASE"/>
    <property type="match status" value="1"/>
</dbReference>
<dbReference type="GO" id="GO:0031956">
    <property type="term" value="F:medium-chain fatty acid-CoA ligase activity"/>
    <property type="evidence" value="ECO:0007669"/>
    <property type="project" value="TreeGrafter"/>
</dbReference>
<dbReference type="EMBL" id="BMMH01000005">
    <property type="protein sequence ID" value="GGL11822.1"/>
    <property type="molecule type" value="Genomic_DNA"/>
</dbReference>
<evidence type="ECO:0000256" key="1">
    <source>
        <dbReference type="ARBA" id="ARBA00006432"/>
    </source>
</evidence>